<dbReference type="PANTHER" id="PTHR43651">
    <property type="entry name" value="1,4-ALPHA-GLUCAN-BRANCHING ENZYME"/>
    <property type="match status" value="1"/>
</dbReference>
<feature type="domain" description="Glycosyl hydrolase family 13 catalytic" evidence="9">
    <location>
        <begin position="147"/>
        <end position="540"/>
    </location>
</feature>
<dbReference type="Pfam" id="PF02806">
    <property type="entry name" value="Alpha-amylase_C"/>
    <property type="match status" value="1"/>
</dbReference>
<dbReference type="GO" id="GO:0004553">
    <property type="term" value="F:hydrolase activity, hydrolyzing O-glycosyl compounds"/>
    <property type="evidence" value="ECO:0007669"/>
    <property type="project" value="InterPro"/>
</dbReference>
<evidence type="ECO:0000256" key="6">
    <source>
        <dbReference type="ARBA" id="ARBA00022679"/>
    </source>
</evidence>
<keyword evidence="6 10" id="KW-0808">Transferase</keyword>
<dbReference type="GO" id="GO:0043169">
    <property type="term" value="F:cation binding"/>
    <property type="evidence" value="ECO:0007669"/>
    <property type="project" value="InterPro"/>
</dbReference>
<organism evidence="10 11">
    <name type="scientific">Desulfotignum phosphitoxidans DSM 13687</name>
    <dbReference type="NCBI Taxonomy" id="1286635"/>
    <lineage>
        <taxon>Bacteria</taxon>
        <taxon>Pseudomonadati</taxon>
        <taxon>Thermodesulfobacteriota</taxon>
        <taxon>Desulfobacteria</taxon>
        <taxon>Desulfobacterales</taxon>
        <taxon>Desulfobacteraceae</taxon>
        <taxon>Desulfotignum</taxon>
    </lineage>
</organism>
<feature type="active site" description="Proton donor" evidence="8">
    <location>
        <position position="383"/>
    </location>
</feature>
<dbReference type="Proteomes" id="UP000014216">
    <property type="component" value="Unassembled WGS sequence"/>
</dbReference>
<comment type="similarity">
    <text evidence="3">Belongs to the glycosyl hydrolase 13 family. GlgB subfamily.</text>
</comment>
<keyword evidence="5 10" id="KW-0328">Glycosyltransferase</keyword>
<comment type="function">
    <text evidence="2">Catalyzes the formation of the alpha-1,6-glucosidic linkages in glycogen by scission of a 1,4-alpha-linked oligosaccharide from growing alpha-1,4-glucan chains and the subsequent attachment of the oligosaccharide to the alpha-1,6 position.</text>
</comment>
<reference evidence="10 11" key="1">
    <citation type="journal article" date="2013" name="Genome Announc.">
        <title>Draft Genome Sequence of Desulfotignum phosphitoxidans DSM 13687 Strain FiPS-3.</title>
        <authorList>
            <person name="Poehlein A."/>
            <person name="Daniel R."/>
            <person name="Simeonova D.D."/>
        </authorList>
    </citation>
    <scope>NUCLEOTIDE SEQUENCE [LARGE SCALE GENOMIC DNA]</scope>
    <source>
        <strain evidence="10 11">DSM 13687</strain>
    </source>
</reference>
<gene>
    <name evidence="10" type="primary">glgB</name>
    <name evidence="10" type="ORF">Dpo_1c08520</name>
</gene>
<comment type="caution">
    <text evidence="10">The sequence shown here is derived from an EMBL/GenBank/DDBJ whole genome shotgun (WGS) entry which is preliminary data.</text>
</comment>
<dbReference type="RefSeq" id="WP_006964483.1">
    <property type="nucleotide sequence ID" value="NZ_APJX01000001.1"/>
</dbReference>
<sequence>MSDPGIFNDPGLLAYADIIQSRHRAAQDLEQTIRTGHDGALTGFADYHLRFGLHVDPSRQQWVFTEWAPYATDMFILCDRNHWQCVPEFQVPKINDTVFEARFDADQFAHQDLFRLKVIWPGGQGDRIPTAARRAVQDPGTLIFNAQVWDPPDSYVWQAPIPGTPSGPALIYEAHPGMALEAERVGTWTEFEQHILPKIIDAGYNILQLMAVQEHPYYGSFGYHVSSFFAPSSRFGTPEDLKALIDAAHTNGIRVLMDIVHSHSVKNEVEGLSRFDGTLYQFFHDGPKGMHRLWDSRCFDYGKPMVRKFLLSNLRYWIEEFHVDGFRFDGVTSMVFTDHGLDRAFVSYDDYFGPDVDLDALNYLYTANRLVHDLNPFAVTIAEDVSGYPGLAAGTNVGGYGFDFRFAMGIADFWIKMVKEIRDEDWPMGLLWHELTNHRAEEATISYAECHDQALVGDQTLMMRLMGPRIYTDMHKDHAGIDTFRAVALHKMIRLVTLATSHAGYLNFMGNEFGHPEWVDFPSDQNHFSFKYARRQWSLKYDPELFYNHLYQFDRHMICLAKETGLFESGHPDLYYIHEDHKIIAFARKDLFFVFNFHPSHSFFDYQVDARPGRYRLILDTDPSRFGGHDRVVPDQIFFSVSKPFTSSGQGRLSLYLPSRTALVLKQMS</sequence>
<dbReference type="Gene3D" id="2.60.40.10">
    <property type="entry name" value="Immunoglobulins"/>
    <property type="match status" value="1"/>
</dbReference>
<dbReference type="InterPro" id="IPR014756">
    <property type="entry name" value="Ig_E-set"/>
</dbReference>
<dbReference type="EC" id="2.4.1.18" evidence="4"/>
<dbReference type="InterPro" id="IPR006048">
    <property type="entry name" value="A-amylase/branching_C"/>
</dbReference>
<dbReference type="SUPFAM" id="SSF81296">
    <property type="entry name" value="E set domains"/>
    <property type="match status" value="1"/>
</dbReference>
<dbReference type="PIRSF" id="PIRSF000463">
    <property type="entry name" value="GlgB"/>
    <property type="match status" value="1"/>
</dbReference>
<name>S0G8A8_9BACT</name>
<dbReference type="InterPro" id="IPR013783">
    <property type="entry name" value="Ig-like_fold"/>
</dbReference>
<dbReference type="FunFam" id="2.60.40.1180:FF:000050">
    <property type="entry name" value="1,4-alpha-glucan branching enzyme"/>
    <property type="match status" value="1"/>
</dbReference>
<dbReference type="GO" id="GO:0003844">
    <property type="term" value="F:1,4-alpha-glucan branching enzyme activity"/>
    <property type="evidence" value="ECO:0007669"/>
    <property type="project" value="UniProtKB-EC"/>
</dbReference>
<dbReference type="SUPFAM" id="SSF51011">
    <property type="entry name" value="Glycosyl hydrolase domain"/>
    <property type="match status" value="1"/>
</dbReference>
<dbReference type="EMBL" id="APJX01000001">
    <property type="protein sequence ID" value="EMS81711.1"/>
    <property type="molecule type" value="Genomic_DNA"/>
</dbReference>
<dbReference type="InterPro" id="IPR013780">
    <property type="entry name" value="Glyco_hydro_b"/>
</dbReference>
<dbReference type="SMART" id="SM00642">
    <property type="entry name" value="Aamy"/>
    <property type="match status" value="1"/>
</dbReference>
<dbReference type="GO" id="GO:0005737">
    <property type="term" value="C:cytoplasm"/>
    <property type="evidence" value="ECO:0007669"/>
    <property type="project" value="TreeGrafter"/>
</dbReference>
<dbReference type="Gene3D" id="3.20.20.80">
    <property type="entry name" value="Glycosidases"/>
    <property type="match status" value="1"/>
</dbReference>
<accession>S0G8A8</accession>
<comment type="catalytic activity">
    <reaction evidence="1">
        <text>Transfers a segment of a (1-&gt;4)-alpha-D-glucan chain to a primary hydroxy group in a similar glucan chain.</text>
        <dbReference type="EC" id="2.4.1.18"/>
    </reaction>
</comment>
<dbReference type="InterPro" id="IPR017853">
    <property type="entry name" value="GH"/>
</dbReference>
<protein>
    <recommendedName>
        <fullName evidence="4">1,4-alpha-glucan branching enzyme</fullName>
        <ecNumber evidence="4">2.4.1.18</ecNumber>
    </recommendedName>
</protein>
<evidence type="ECO:0000256" key="5">
    <source>
        <dbReference type="ARBA" id="ARBA00022676"/>
    </source>
</evidence>
<dbReference type="Pfam" id="PF02922">
    <property type="entry name" value="CBM_48"/>
    <property type="match status" value="1"/>
</dbReference>
<dbReference type="Pfam" id="PF00128">
    <property type="entry name" value="Alpha-amylase"/>
    <property type="match status" value="1"/>
</dbReference>
<dbReference type="PANTHER" id="PTHR43651:SF3">
    <property type="entry name" value="1,4-ALPHA-GLUCAN-BRANCHING ENZYME"/>
    <property type="match status" value="1"/>
</dbReference>
<dbReference type="Gene3D" id="2.60.40.1180">
    <property type="entry name" value="Golgi alpha-mannosidase II"/>
    <property type="match status" value="1"/>
</dbReference>
<dbReference type="InterPro" id="IPR004193">
    <property type="entry name" value="Glyco_hydro_13_N"/>
</dbReference>
<dbReference type="CDD" id="cd11321">
    <property type="entry name" value="AmyAc_bac_euk_BE"/>
    <property type="match status" value="1"/>
</dbReference>
<dbReference type="AlphaFoldDB" id="S0G8A8"/>
<evidence type="ECO:0000313" key="10">
    <source>
        <dbReference type="EMBL" id="EMS81711.1"/>
    </source>
</evidence>
<keyword evidence="7" id="KW-0119">Carbohydrate metabolism</keyword>
<evidence type="ECO:0000256" key="1">
    <source>
        <dbReference type="ARBA" id="ARBA00000826"/>
    </source>
</evidence>
<evidence type="ECO:0000256" key="7">
    <source>
        <dbReference type="ARBA" id="ARBA00023277"/>
    </source>
</evidence>
<dbReference type="GO" id="GO:0005978">
    <property type="term" value="P:glycogen biosynthetic process"/>
    <property type="evidence" value="ECO:0007669"/>
    <property type="project" value="InterPro"/>
</dbReference>
<dbReference type="InterPro" id="IPR037439">
    <property type="entry name" value="Branching_enzy"/>
</dbReference>
<evidence type="ECO:0000256" key="8">
    <source>
        <dbReference type="PIRSR" id="PIRSR000463-1"/>
    </source>
</evidence>
<feature type="active site" description="Nucleophile" evidence="8">
    <location>
        <position position="329"/>
    </location>
</feature>
<evidence type="ECO:0000256" key="3">
    <source>
        <dbReference type="ARBA" id="ARBA00009000"/>
    </source>
</evidence>
<dbReference type="InterPro" id="IPR006047">
    <property type="entry name" value="GH13_cat_dom"/>
</dbReference>
<dbReference type="PATRIC" id="fig|1286635.3.peg.895"/>
<keyword evidence="11" id="KW-1185">Reference proteome</keyword>
<dbReference type="SUPFAM" id="SSF51445">
    <property type="entry name" value="(Trans)glycosidases"/>
    <property type="match status" value="1"/>
</dbReference>
<evidence type="ECO:0000256" key="2">
    <source>
        <dbReference type="ARBA" id="ARBA00002953"/>
    </source>
</evidence>
<evidence type="ECO:0000256" key="4">
    <source>
        <dbReference type="ARBA" id="ARBA00012541"/>
    </source>
</evidence>
<proteinExistence type="inferred from homology"/>
<evidence type="ECO:0000313" key="11">
    <source>
        <dbReference type="Proteomes" id="UP000014216"/>
    </source>
</evidence>
<evidence type="ECO:0000259" key="9">
    <source>
        <dbReference type="SMART" id="SM00642"/>
    </source>
</evidence>